<name>A0A7U5RWU3_MYCIT</name>
<proteinExistence type="predicted"/>
<dbReference type="AlphaFoldDB" id="A0A7U5RWU3"/>
<evidence type="ECO:0000313" key="4">
    <source>
        <dbReference type="Proteomes" id="UP000198286"/>
    </source>
</evidence>
<dbReference type="Proteomes" id="UP001529272">
    <property type="component" value="Unassembled WGS sequence"/>
</dbReference>
<dbReference type="Proteomes" id="UP000198286">
    <property type="component" value="Chromosome"/>
</dbReference>
<reference evidence="3 5" key="2">
    <citation type="submission" date="2023-06" db="EMBL/GenBank/DDBJ databases">
        <title>Itaconate inhibition of nontuberculous mycobacteria.</title>
        <authorList>
            <person name="Breen P."/>
            <person name="Zimbric M."/>
            <person name="Caverly L."/>
        </authorList>
    </citation>
    <scope>NUCLEOTIDE SEQUENCE [LARGE SCALE GENOMIC DNA]</scope>
    <source>
        <strain evidence="3 5">FLAC1071</strain>
    </source>
</reference>
<reference evidence="2 4" key="1">
    <citation type="journal article" date="2017" name="Lancet Infect. Dis.">
        <title>Global outbreak of severe Mycobacterium chimaera disease after cardiac surgery: a molecular epidemiological study.</title>
        <authorList>
            <person name="van Ingen J."/>
            <person name="Kohl T."/>
            <person name="Kranzer K."/>
            <person name="Hasse B."/>
            <person name="Keller P."/>
            <person name="Szafranska A."/>
            <person name="Hillemann D."/>
            <person name="Chand M."/>
            <person name="Schreiber P."/>
            <person name="Sommerstein R."/>
            <person name="Berger C."/>
            <person name="Genoni M."/>
            <person name="Ruegg C."/>
            <person name="Troillet N."/>
            <person name="Widmer A.F."/>
            <person name="Becker S.L."/>
            <person name="Herrmann M."/>
            <person name="Eckmanns T."/>
            <person name="Haller S."/>
            <person name="Hoeller C."/>
            <person name="Debast S.B."/>
            <person name="Wolfhagen M.J."/>
            <person name="Hopman J."/>
            <person name="Kluytmans J."/>
            <person name="Langelaar M."/>
            <person name="Notermans D.W."/>
            <person name="ten Oever J."/>
            <person name="van den Barselaar P."/>
            <person name="Vonk A.B.A."/>
            <person name="Vos M.C."/>
            <person name="Ahmed N."/>
            <person name="Brown T."/>
            <person name="Crook D."/>
            <person name="Lamagni T."/>
            <person name="Phin N."/>
            <person name="Smith E.G."/>
            <person name="Zambon M."/>
            <person name="Serr A."/>
            <person name="Goetting T."/>
            <person name="Ebner W."/>
            <person name="Thuermer A."/>
            <person name="Utpatel C."/>
            <person name="Sproer C."/>
            <person name="Bunk B."/>
            <person name="Nubel U."/>
            <person name="Bloemberg G."/>
            <person name="Bottger E."/>
            <person name="Niemann S."/>
            <person name="Wagner D."/>
            <person name="Sax H."/>
        </authorList>
    </citation>
    <scope>NUCLEOTIDE SEQUENCE [LARGE SCALE GENOMIC DNA]</scope>
    <source>
        <strain evidence="2 4">ZUERICH-2</strain>
    </source>
</reference>
<keyword evidence="5" id="KW-1185">Reference proteome</keyword>
<dbReference type="EMBL" id="JASZZX010000041">
    <property type="protein sequence ID" value="MDM3929571.1"/>
    <property type="molecule type" value="Genomic_DNA"/>
</dbReference>
<feature type="domain" description="DUF732" evidence="1">
    <location>
        <begin position="42"/>
        <end position="120"/>
    </location>
</feature>
<evidence type="ECO:0000259" key="1">
    <source>
        <dbReference type="Pfam" id="PF05305"/>
    </source>
</evidence>
<dbReference type="Pfam" id="PF05305">
    <property type="entry name" value="DUF732"/>
    <property type="match status" value="1"/>
</dbReference>
<organism evidence="2 4">
    <name type="scientific">Mycobacterium intracellulare subsp. chimaera</name>
    <dbReference type="NCBI Taxonomy" id="222805"/>
    <lineage>
        <taxon>Bacteria</taxon>
        <taxon>Bacillati</taxon>
        <taxon>Actinomycetota</taxon>
        <taxon>Actinomycetes</taxon>
        <taxon>Mycobacteriales</taxon>
        <taxon>Mycobacteriaceae</taxon>
        <taxon>Mycobacterium</taxon>
        <taxon>Mycobacterium avium complex (MAC)</taxon>
    </lineage>
</organism>
<sequence>MSDQRPFWRSGRVLVLILGVLVLIAAVVGAVILSQPDYNSAERTYLDVVKADPEPDYHPWPEDDVLVAQGHRICADLRNDWSPLELSINMSTEPEHWGNHVTKKQAMSQIGSAIGALCADQRRWLKS</sequence>
<dbReference type="InterPro" id="IPR007969">
    <property type="entry name" value="DUF732"/>
</dbReference>
<evidence type="ECO:0000313" key="2">
    <source>
        <dbReference type="EMBL" id="ASL16269.1"/>
    </source>
</evidence>
<reference evidence="3" key="4">
    <citation type="submission" date="2023-06" db="EMBL/GenBank/DDBJ databases">
        <authorList>
            <person name="Spilker T."/>
        </authorList>
    </citation>
    <scope>NUCLEOTIDE SEQUENCE</scope>
    <source>
        <strain evidence="3">FLAC1071</strain>
    </source>
</reference>
<dbReference type="EMBL" id="CP015267">
    <property type="protein sequence ID" value="ASL16269.1"/>
    <property type="molecule type" value="Genomic_DNA"/>
</dbReference>
<dbReference type="RefSeq" id="WP_157739675.1">
    <property type="nucleotide sequence ID" value="NZ_CP015267.1"/>
</dbReference>
<gene>
    <name evidence="2" type="ORF">MYCOZU2_03895</name>
    <name evidence="3" type="ORF">QRB35_26700</name>
</gene>
<reference evidence="5" key="3">
    <citation type="submission" date="2023-06" db="EMBL/GenBank/DDBJ databases">
        <title>Itaconate inhibition of nontuberculous mycobacteria.</title>
        <authorList>
            <person name="Spilker T."/>
        </authorList>
    </citation>
    <scope>NUCLEOTIDE SEQUENCE [LARGE SCALE GENOMIC DNA]</scope>
    <source>
        <strain evidence="5">FLAC1071</strain>
    </source>
</reference>
<evidence type="ECO:0000313" key="3">
    <source>
        <dbReference type="EMBL" id="MDM3929571.1"/>
    </source>
</evidence>
<accession>A0A7U5RWU3</accession>
<protein>
    <submittedName>
        <fullName evidence="3">DUF732 domain-containing protein</fullName>
    </submittedName>
</protein>
<evidence type="ECO:0000313" key="5">
    <source>
        <dbReference type="Proteomes" id="UP001529272"/>
    </source>
</evidence>